<keyword evidence="4" id="KW-1185">Reference proteome</keyword>
<dbReference type="InterPro" id="IPR010920">
    <property type="entry name" value="LSM_dom_sf"/>
</dbReference>
<dbReference type="SUPFAM" id="SSF50182">
    <property type="entry name" value="Sm-like ribonucleoproteins"/>
    <property type="match status" value="1"/>
</dbReference>
<organism evidence="3 4">
    <name type="scientific">Madurella fahalii</name>
    <dbReference type="NCBI Taxonomy" id="1157608"/>
    <lineage>
        <taxon>Eukaryota</taxon>
        <taxon>Fungi</taxon>
        <taxon>Dikarya</taxon>
        <taxon>Ascomycota</taxon>
        <taxon>Pezizomycotina</taxon>
        <taxon>Sordariomycetes</taxon>
        <taxon>Sordariomycetidae</taxon>
        <taxon>Sordariales</taxon>
        <taxon>Sordariales incertae sedis</taxon>
        <taxon>Madurella</taxon>
    </lineage>
</organism>
<dbReference type="Pfam" id="PF01423">
    <property type="entry name" value="LSM"/>
    <property type="match status" value="1"/>
</dbReference>
<proteinExistence type="predicted"/>
<comment type="caution">
    <text evidence="3">The sequence shown here is derived from an EMBL/GenBank/DDBJ whole genome shotgun (WGS) entry which is preliminary data.</text>
</comment>
<dbReference type="Proteomes" id="UP001628179">
    <property type="component" value="Unassembled WGS sequence"/>
</dbReference>
<evidence type="ECO:0000313" key="4">
    <source>
        <dbReference type="Proteomes" id="UP001628179"/>
    </source>
</evidence>
<dbReference type="EMBL" id="BAAFSV010000001">
    <property type="protein sequence ID" value="GAB1310861.1"/>
    <property type="molecule type" value="Genomic_DNA"/>
</dbReference>
<name>A0ABQ0FZC0_9PEZI</name>
<evidence type="ECO:0000259" key="2">
    <source>
        <dbReference type="SMART" id="SM00651"/>
    </source>
</evidence>
<dbReference type="GeneID" id="98171816"/>
<feature type="domain" description="Sm" evidence="2">
    <location>
        <begin position="29"/>
        <end position="118"/>
    </location>
</feature>
<dbReference type="Gene3D" id="2.30.30.100">
    <property type="match status" value="1"/>
</dbReference>
<accession>A0ABQ0FZC0</accession>
<reference evidence="3 4" key="1">
    <citation type="submission" date="2024-09" db="EMBL/GenBank/DDBJ databases">
        <title>Itraconazole resistance in Madurella fahalii resulting from another homologue of gene encoding cytochrome P450 14-alpha sterol demethylase (CYP51).</title>
        <authorList>
            <person name="Yoshioka I."/>
            <person name="Fahal A.H."/>
            <person name="Kaneko S."/>
            <person name="Yaguchi T."/>
        </authorList>
    </citation>
    <scope>NUCLEOTIDE SEQUENCE [LARGE SCALE GENOMIC DNA]</scope>
    <source>
        <strain evidence="3 4">IFM 68171</strain>
    </source>
</reference>
<dbReference type="InterPro" id="IPR050914">
    <property type="entry name" value="snRNP_SmB/NAA38-like"/>
</dbReference>
<protein>
    <submittedName>
        <fullName evidence="3">N-alpha-acetyltransferase 38-B, NatC auxiliary subunit</fullName>
    </submittedName>
</protein>
<evidence type="ECO:0000256" key="1">
    <source>
        <dbReference type="SAM" id="MobiDB-lite"/>
    </source>
</evidence>
<dbReference type="InterPro" id="IPR001163">
    <property type="entry name" value="Sm_dom_euk/arc"/>
</dbReference>
<dbReference type="SMART" id="SM00651">
    <property type="entry name" value="Sm"/>
    <property type="match status" value="1"/>
</dbReference>
<evidence type="ECO:0000313" key="3">
    <source>
        <dbReference type="EMBL" id="GAB1310861.1"/>
    </source>
</evidence>
<dbReference type="PANTHER" id="PTHR10701:SF5">
    <property type="entry name" value="N-ALPHA-ACETYLTRANSFERASE 38, NATC AUXILIARY SUBUNIT"/>
    <property type="match status" value="1"/>
</dbReference>
<gene>
    <name evidence="3" type="ORF">MFIFM68171_01071</name>
</gene>
<sequence length="152" mass="16509">MKNTDLDPPSSSSPPPTPEQQQQKQAAAGFLRSILNKNLRVTTTDSRMFWGTFKCTDSESNLILQHTYEYRHPTSQQISEAVAGGADPNNTGKVKLDMTSRYLGLVVVPGRYVARIELEEFASQRRGRAFKVQGLQGPGKQGIGAGKGVASG</sequence>
<dbReference type="RefSeq" id="XP_070912594.1">
    <property type="nucleotide sequence ID" value="XM_071056493.1"/>
</dbReference>
<dbReference type="InterPro" id="IPR034110">
    <property type="entry name" value="LSMD1_Sm"/>
</dbReference>
<feature type="region of interest" description="Disordered" evidence="1">
    <location>
        <begin position="1"/>
        <end position="25"/>
    </location>
</feature>
<dbReference type="PANTHER" id="PTHR10701">
    <property type="entry name" value="SMALL NUCLEAR RIBONUCLEOPROTEIN-ASSOCIATED PROTEIN B AND N"/>
    <property type="match status" value="1"/>
</dbReference>
<dbReference type="CDD" id="cd06168">
    <property type="entry name" value="LSMD1"/>
    <property type="match status" value="1"/>
</dbReference>